<accession>A0A2S5TFL9</accession>
<organism evidence="2 3">
    <name type="scientific">Solimonas fluminis</name>
    <dbReference type="NCBI Taxonomy" id="2086571"/>
    <lineage>
        <taxon>Bacteria</taxon>
        <taxon>Pseudomonadati</taxon>
        <taxon>Pseudomonadota</taxon>
        <taxon>Gammaproteobacteria</taxon>
        <taxon>Nevskiales</taxon>
        <taxon>Nevskiaceae</taxon>
        <taxon>Solimonas</taxon>
    </lineage>
</organism>
<keyword evidence="3" id="KW-1185">Reference proteome</keyword>
<comment type="caution">
    <text evidence="2">The sequence shown here is derived from an EMBL/GenBank/DDBJ whole genome shotgun (WGS) entry which is preliminary data.</text>
</comment>
<keyword evidence="1" id="KW-1133">Transmembrane helix</keyword>
<dbReference type="NCBIfam" id="TIGR03368">
    <property type="entry name" value="cellulose_yhjU"/>
    <property type="match status" value="1"/>
</dbReference>
<dbReference type="EMBL" id="PSNW01000006">
    <property type="protein sequence ID" value="PPE73732.1"/>
    <property type="molecule type" value="Genomic_DNA"/>
</dbReference>
<dbReference type="AlphaFoldDB" id="A0A2S5TFL9"/>
<protein>
    <submittedName>
        <fullName evidence="2">Cellulose biosynthesis protein BcsG</fullName>
    </submittedName>
</protein>
<feature type="transmembrane region" description="Helical" evidence="1">
    <location>
        <begin position="89"/>
        <end position="112"/>
    </location>
</feature>
<gene>
    <name evidence="2" type="primary">bcsG</name>
    <name evidence="2" type="ORF">C3942_13145</name>
</gene>
<dbReference type="RefSeq" id="WP_104230793.1">
    <property type="nucleotide sequence ID" value="NZ_PSNW01000006.1"/>
</dbReference>
<evidence type="ECO:0000313" key="3">
    <source>
        <dbReference type="Proteomes" id="UP000238220"/>
    </source>
</evidence>
<feature type="transmembrane region" description="Helical" evidence="1">
    <location>
        <begin position="20"/>
        <end position="38"/>
    </location>
</feature>
<sequence length="532" mass="59092">MGFWSYYFFLKLALFWGRFIDFHVIPNLAFAIFTVLPVKQKRWRIAKQAVAIPTGIALLYHDSFLPPLQRALAQKDQLVDFNLPYVIELAGRFINPQLLLALALMLLAWLLLRRKLRMASFAFLGIFVVAATPVVQAVATRLVPAPAAVVTAAEAAGSGAMAEADIGSLKPAELDQRLKDFYQAESQRRVAFPSPGAEDPAFDLIFIHICSLAWDDLDYVERREHALLKRFDVLFTRFSSAASYSGPAAIRLLRAGCGQPHHEDLYKPAEPECYLYNELVRAGFQPEWAMNHLGIFGNMREDIKVRAGWNTTPMPLDGVPISMKSFDGVENGYHRDYDVLATWWQRRLTEPAAKVALYYNTGTMHDGNRFLDGSKPNTRDSYRIRTDMLFGDIGRFIDLVQASGRRAVIVMVPEHGGAVRGDRMQISGLREIPTPAITQVPVGIKLINGGATLAGSPQIVDTPTSFLAMSEFLARVMAHDPYAAGAQSLAELAQGLPQTAAIAENEGTVIMSQGSRAMMRTPDGEWSRYEAR</sequence>
<feature type="transmembrane region" description="Helical" evidence="1">
    <location>
        <begin position="50"/>
        <end position="69"/>
    </location>
</feature>
<name>A0A2S5TFL9_9GAMM</name>
<reference evidence="2 3" key="1">
    <citation type="submission" date="2018-02" db="EMBL/GenBank/DDBJ databases">
        <title>Genome sequencing of Solimonas sp. HR-BB.</title>
        <authorList>
            <person name="Lee Y."/>
            <person name="Jeon C.O."/>
        </authorList>
    </citation>
    <scope>NUCLEOTIDE SEQUENCE [LARGE SCALE GENOMIC DNA]</scope>
    <source>
        <strain evidence="2 3">HR-BB</strain>
    </source>
</reference>
<keyword evidence="1" id="KW-0812">Transmembrane</keyword>
<evidence type="ECO:0000313" key="2">
    <source>
        <dbReference type="EMBL" id="PPE73732.1"/>
    </source>
</evidence>
<keyword evidence="1" id="KW-0472">Membrane</keyword>
<dbReference type="Pfam" id="PF11658">
    <property type="entry name" value="CBP_BcsG"/>
    <property type="match status" value="1"/>
</dbReference>
<dbReference type="OrthoDB" id="6965261at2"/>
<dbReference type="Proteomes" id="UP000238220">
    <property type="component" value="Unassembled WGS sequence"/>
</dbReference>
<proteinExistence type="predicted"/>
<dbReference type="InterPro" id="IPR017744">
    <property type="entry name" value="BcsG"/>
</dbReference>
<evidence type="ECO:0000256" key="1">
    <source>
        <dbReference type="SAM" id="Phobius"/>
    </source>
</evidence>
<feature type="transmembrane region" description="Helical" evidence="1">
    <location>
        <begin position="119"/>
        <end position="139"/>
    </location>
</feature>